<name>A0A7X0JD53_9SPHN</name>
<organism evidence="3 4">
    <name type="scientific">Sphingomonas endophytica</name>
    <dbReference type="NCBI Taxonomy" id="869719"/>
    <lineage>
        <taxon>Bacteria</taxon>
        <taxon>Pseudomonadati</taxon>
        <taxon>Pseudomonadota</taxon>
        <taxon>Alphaproteobacteria</taxon>
        <taxon>Sphingomonadales</taxon>
        <taxon>Sphingomonadaceae</taxon>
        <taxon>Sphingomonas</taxon>
    </lineage>
</organism>
<comment type="caution">
    <text evidence="3">The sequence shown here is derived from an EMBL/GenBank/DDBJ whole genome shotgun (WGS) entry which is preliminary data.</text>
</comment>
<proteinExistence type="predicted"/>
<evidence type="ECO:0000313" key="4">
    <source>
        <dbReference type="Proteomes" id="UP000522313"/>
    </source>
</evidence>
<dbReference type="AlphaFoldDB" id="A0A7X0JD53"/>
<evidence type="ECO:0000256" key="1">
    <source>
        <dbReference type="SAM" id="SignalP"/>
    </source>
</evidence>
<feature type="signal peptide" evidence="1">
    <location>
        <begin position="1"/>
        <end position="26"/>
    </location>
</feature>
<evidence type="ECO:0000313" key="3">
    <source>
        <dbReference type="EMBL" id="MBB6505424.1"/>
    </source>
</evidence>
<dbReference type="InterPro" id="IPR006311">
    <property type="entry name" value="TAT_signal"/>
</dbReference>
<dbReference type="PANTHER" id="PTHR35339:SF3">
    <property type="entry name" value="DUF2264 DOMAIN-CONTAINING PROTEIN"/>
    <property type="match status" value="1"/>
</dbReference>
<dbReference type="PIRSF" id="PIRSF014753">
    <property type="entry name" value="UCP014753"/>
    <property type="match status" value="1"/>
</dbReference>
<gene>
    <name evidence="3" type="ORF">F4693_002412</name>
</gene>
<reference evidence="3 4" key="2">
    <citation type="submission" date="2020-08" db="EMBL/GenBank/DDBJ databases">
        <authorList>
            <person name="Partida-Martinez L."/>
            <person name="Huntemann M."/>
            <person name="Clum A."/>
            <person name="Wang J."/>
            <person name="Palaniappan K."/>
            <person name="Ritter S."/>
            <person name="Chen I.-M."/>
            <person name="Stamatis D."/>
            <person name="Reddy T."/>
            <person name="O'Malley R."/>
            <person name="Daum C."/>
            <person name="Shapiro N."/>
            <person name="Ivanova N."/>
            <person name="Kyrpides N."/>
            <person name="Woyke T."/>
        </authorList>
    </citation>
    <scope>NUCLEOTIDE SEQUENCE [LARGE SCALE GENOMIC DNA]</scope>
    <source>
        <strain evidence="3 4">AS3.13</strain>
    </source>
</reference>
<dbReference type="InterPro" id="IPR049349">
    <property type="entry name" value="DUF2264_N"/>
</dbReference>
<protein>
    <recommendedName>
        <fullName evidence="2">DUF2264 domain-containing protein</fullName>
    </recommendedName>
</protein>
<reference evidence="3 4" key="1">
    <citation type="submission" date="2020-08" db="EMBL/GenBank/DDBJ databases">
        <title>The Agave Microbiome: Exploring the role of microbial communities in plant adaptations to desert environments.</title>
        <authorList>
            <person name="Partida-Martinez L.P."/>
        </authorList>
    </citation>
    <scope>NUCLEOTIDE SEQUENCE [LARGE SCALE GENOMIC DNA]</scope>
    <source>
        <strain evidence="3 4">AS3.13</strain>
    </source>
</reference>
<dbReference type="PANTHER" id="PTHR35339">
    <property type="entry name" value="LINALOOL DEHYDRATASE_ISOMERASE DOMAIN-CONTAINING PROTEIN"/>
    <property type="match status" value="1"/>
</dbReference>
<evidence type="ECO:0000259" key="2">
    <source>
        <dbReference type="Pfam" id="PF10022"/>
    </source>
</evidence>
<feature type="domain" description="DUF2264" evidence="2">
    <location>
        <begin position="42"/>
        <end position="406"/>
    </location>
</feature>
<dbReference type="InterPro" id="IPR016624">
    <property type="entry name" value="UCP014753"/>
</dbReference>
<accession>A0A7X0JD53</accession>
<dbReference type="PROSITE" id="PS51318">
    <property type="entry name" value="TAT"/>
    <property type="match status" value="1"/>
</dbReference>
<sequence>MTMKVDRRALLAGGLAAGALATTAAAAQEQPAAPPLPDGATDRADALALLRRMAEPVLGRMARGRLHAEWTPELSPTWDGRNPGVAYLEAFGRLIDGIAPWLALPDDSSAEGRLRARLRAQALESYTHAVDPKSPDYLLWRGHGQALVDSAYFTSALLRAPDALWKPLDAKTKARIVEEIKGLRRISPPYQNWLLFAAMNEAFLFAIGEDWDPMRVDLTVKKMLEWYVGDGWYGDGARFHFDYYNSYVIHPMLVQILATLAVGKPGFNNLRPAEELARAVKREQRYAEHLERMIAPDGSYAAIGRSLTYRTAVHQPLGHLAWRGQLPDTLPPGQVRAATMAAQRRVFADPSNFNADGFLTIGFARHQPTLGDIYSNAGSMYIASESLIALGLPADHAYWTAPPQPWTMRRAFAGQDFRKDYAVDY</sequence>
<dbReference type="EMBL" id="JACHBT010000012">
    <property type="protein sequence ID" value="MBB6505424.1"/>
    <property type="molecule type" value="Genomic_DNA"/>
</dbReference>
<keyword evidence="1" id="KW-0732">Signal</keyword>
<dbReference type="Pfam" id="PF10022">
    <property type="entry name" value="DUF2264"/>
    <property type="match status" value="1"/>
</dbReference>
<dbReference type="Proteomes" id="UP000522313">
    <property type="component" value="Unassembled WGS sequence"/>
</dbReference>
<feature type="chain" id="PRO_5031080220" description="DUF2264 domain-containing protein" evidence="1">
    <location>
        <begin position="27"/>
        <end position="425"/>
    </location>
</feature>